<feature type="chain" id="PRO_5019550599" evidence="1">
    <location>
        <begin position="27"/>
        <end position="184"/>
    </location>
</feature>
<evidence type="ECO:0000256" key="1">
    <source>
        <dbReference type="SAM" id="SignalP"/>
    </source>
</evidence>
<feature type="signal peptide" evidence="1">
    <location>
        <begin position="1"/>
        <end position="26"/>
    </location>
</feature>
<dbReference type="Proteomes" id="UP000285317">
    <property type="component" value="Chromosome"/>
</dbReference>
<dbReference type="AlphaFoldDB" id="A0A3T0T3E9"/>
<evidence type="ECO:0000313" key="2">
    <source>
        <dbReference type="EMBL" id="AZZ53092.1"/>
    </source>
</evidence>
<accession>A0A3T0T3E9</accession>
<evidence type="ECO:0000313" key="3">
    <source>
        <dbReference type="Proteomes" id="UP000285317"/>
    </source>
</evidence>
<dbReference type="EMBL" id="CP028137">
    <property type="protein sequence ID" value="AZZ53092.1"/>
    <property type="molecule type" value="Genomic_DNA"/>
</dbReference>
<reference evidence="2 3" key="1">
    <citation type="submission" date="2018-03" db="EMBL/GenBank/DDBJ databases">
        <title>Bacteriophage NCPPB3778 and a type I-E CRISPR drive the evolution of the US Biological Select Agent, Rathayibacter toxicus.</title>
        <authorList>
            <person name="Davis E.W.II."/>
            <person name="Tabima J.F."/>
            <person name="Weisberg A.J."/>
            <person name="Dantas Lopes L."/>
            <person name="Wiseman M.S."/>
            <person name="Wiseman M.S."/>
            <person name="Pupko T."/>
            <person name="Belcher M.S."/>
            <person name="Sechler A.J."/>
            <person name="Tancos M.A."/>
            <person name="Schroeder B.K."/>
            <person name="Murray T.D."/>
            <person name="Luster D.G."/>
            <person name="Schneider W.L."/>
            <person name="Rogers E."/>
            <person name="Andreote F.D."/>
            <person name="Grunwald N.J."/>
            <person name="Putnam M.L."/>
            <person name="Chang J.H."/>
        </authorList>
    </citation>
    <scope>NUCLEOTIDE SEQUENCE [LARGE SCALE GENOMIC DNA]</scope>
    <source>
        <strain evidence="2 3">DSM 15932</strain>
    </source>
</reference>
<organism evidence="2 3">
    <name type="scientific">Rathayibacter festucae DSM 15932</name>
    <dbReference type="NCBI Taxonomy" id="1328866"/>
    <lineage>
        <taxon>Bacteria</taxon>
        <taxon>Bacillati</taxon>
        <taxon>Actinomycetota</taxon>
        <taxon>Actinomycetes</taxon>
        <taxon>Micrococcales</taxon>
        <taxon>Microbacteriaceae</taxon>
        <taxon>Rathayibacter</taxon>
    </lineage>
</organism>
<dbReference type="KEGG" id="rfs:C1I64_14310"/>
<dbReference type="RefSeq" id="WP_127887648.1">
    <property type="nucleotide sequence ID" value="NZ_CP028137.1"/>
</dbReference>
<gene>
    <name evidence="2" type="ORF">C1I64_14310</name>
</gene>
<name>A0A3T0T3E9_9MICO</name>
<proteinExistence type="predicted"/>
<sequence>MRLWKTTAICSTAALLAGLSAAPATAAPAEGGGAVAAAVAPAQDLSAPLTERARDLETPGYRLVQVEERTVEYRVVDPAATPAPKRTLTFTNPPQAPSAARLEVRYQQSNGDFFKEVSPLLQPGGPAWQTTLQGDDREVDLQVKDASGEVLAERSYPGEMPAGNPTVAWFYRSVFNLPGYTFTW</sequence>
<protein>
    <submittedName>
        <fullName evidence="2">Uncharacterized protein</fullName>
    </submittedName>
</protein>
<keyword evidence="1" id="KW-0732">Signal</keyword>